<dbReference type="PANTHER" id="PTHR38471:SF2">
    <property type="entry name" value="FOUR HELIX BUNDLE PROTEIN"/>
    <property type="match status" value="1"/>
</dbReference>
<dbReference type="STRING" id="1798002.A2478_02830"/>
<gene>
    <name evidence="1" type="ORF">A2478_02830</name>
</gene>
<evidence type="ECO:0000313" key="1">
    <source>
        <dbReference type="EMBL" id="OGF32235.1"/>
    </source>
</evidence>
<proteinExistence type="predicted"/>
<dbReference type="Proteomes" id="UP000179001">
    <property type="component" value="Unassembled WGS sequence"/>
</dbReference>
<dbReference type="PANTHER" id="PTHR38471">
    <property type="entry name" value="FOUR HELIX BUNDLE PROTEIN"/>
    <property type="match status" value="1"/>
</dbReference>
<dbReference type="InterPro" id="IPR012657">
    <property type="entry name" value="23S_rRNA-intervening_sequence"/>
</dbReference>
<dbReference type="SUPFAM" id="SSF158446">
    <property type="entry name" value="IVS-encoded protein-like"/>
    <property type="match status" value="1"/>
</dbReference>
<dbReference type="CDD" id="cd16377">
    <property type="entry name" value="23S_rRNA_IVP_like"/>
    <property type="match status" value="1"/>
</dbReference>
<dbReference type="InterPro" id="IPR036583">
    <property type="entry name" value="23S_rRNA_IVS_sf"/>
</dbReference>
<name>A0A1F5SZT9_9BACT</name>
<dbReference type="NCBIfam" id="TIGR02436">
    <property type="entry name" value="four helix bundle protein"/>
    <property type="match status" value="1"/>
</dbReference>
<protein>
    <recommendedName>
        <fullName evidence="3">Four helix bundle protein</fullName>
    </recommendedName>
</protein>
<evidence type="ECO:0000313" key="2">
    <source>
        <dbReference type="Proteomes" id="UP000179001"/>
    </source>
</evidence>
<dbReference type="EMBL" id="MFGJ01000006">
    <property type="protein sequence ID" value="OGF32235.1"/>
    <property type="molecule type" value="Genomic_DNA"/>
</dbReference>
<sequence length="123" mass="14554">MAINFYELDVWKNAYDLLMKIYDVTKGYPREEIYSLIQQTRRSANSVVANIAEAHGRYYYKDKIRVLYIARGEVTEIQSHLRVALGVGYMETMSFNSIDLKYQELYKNLSNYIRYLLTQVNKS</sequence>
<dbReference type="AlphaFoldDB" id="A0A1F5SZT9"/>
<evidence type="ECO:0008006" key="3">
    <source>
        <dbReference type="Google" id="ProtNLM"/>
    </source>
</evidence>
<comment type="caution">
    <text evidence="1">The sequence shown here is derived from an EMBL/GenBank/DDBJ whole genome shotgun (WGS) entry which is preliminary data.</text>
</comment>
<dbReference type="Pfam" id="PF05635">
    <property type="entry name" value="23S_rRNA_IVP"/>
    <property type="match status" value="1"/>
</dbReference>
<accession>A0A1F5SZT9</accession>
<organism evidence="1 2">
    <name type="scientific">Candidatus Falkowbacteria bacterium RIFOXYC2_FULL_36_12</name>
    <dbReference type="NCBI Taxonomy" id="1798002"/>
    <lineage>
        <taxon>Bacteria</taxon>
        <taxon>Candidatus Falkowiibacteriota</taxon>
    </lineage>
</organism>
<reference evidence="1 2" key="1">
    <citation type="journal article" date="2016" name="Nat. Commun.">
        <title>Thousands of microbial genomes shed light on interconnected biogeochemical processes in an aquifer system.</title>
        <authorList>
            <person name="Anantharaman K."/>
            <person name="Brown C.T."/>
            <person name="Hug L.A."/>
            <person name="Sharon I."/>
            <person name="Castelle C.J."/>
            <person name="Probst A.J."/>
            <person name="Thomas B.C."/>
            <person name="Singh A."/>
            <person name="Wilkins M.J."/>
            <person name="Karaoz U."/>
            <person name="Brodie E.L."/>
            <person name="Williams K.H."/>
            <person name="Hubbard S.S."/>
            <person name="Banfield J.F."/>
        </authorList>
    </citation>
    <scope>NUCLEOTIDE SEQUENCE [LARGE SCALE GENOMIC DNA]</scope>
</reference>
<dbReference type="Gene3D" id="1.20.1440.60">
    <property type="entry name" value="23S rRNA-intervening sequence"/>
    <property type="match status" value="1"/>
</dbReference>